<dbReference type="AlphaFoldDB" id="A0A3N0EJ43"/>
<reference evidence="1 2" key="1">
    <citation type="submission" date="2018-10" db="EMBL/GenBank/DDBJ databases">
        <title>Sinomicrobium pectinilyticum sp. nov., a pectinase-producing bacterium isolated from alkaline and saline soil, and emended description of the genus Sinomicrobium.</title>
        <authorList>
            <person name="Cheng B."/>
            <person name="Li C."/>
            <person name="Lai Q."/>
            <person name="Du M."/>
            <person name="Shao Z."/>
            <person name="Xu P."/>
            <person name="Yang C."/>
        </authorList>
    </citation>
    <scope>NUCLEOTIDE SEQUENCE [LARGE SCALE GENOMIC DNA]</scope>
    <source>
        <strain evidence="1 2">5DNS001</strain>
    </source>
</reference>
<evidence type="ECO:0000313" key="2">
    <source>
        <dbReference type="Proteomes" id="UP000267469"/>
    </source>
</evidence>
<comment type="caution">
    <text evidence="1">The sequence shown here is derived from an EMBL/GenBank/DDBJ whole genome shotgun (WGS) entry which is preliminary data.</text>
</comment>
<proteinExistence type="predicted"/>
<name>A0A3N0EJ43_SINP1</name>
<dbReference type="Proteomes" id="UP000267469">
    <property type="component" value="Unassembled WGS sequence"/>
</dbReference>
<organism evidence="1 2">
    <name type="scientific">Sinomicrobium pectinilyticum</name>
    <dbReference type="NCBI Taxonomy" id="1084421"/>
    <lineage>
        <taxon>Bacteria</taxon>
        <taxon>Pseudomonadati</taxon>
        <taxon>Bacteroidota</taxon>
        <taxon>Flavobacteriia</taxon>
        <taxon>Flavobacteriales</taxon>
        <taxon>Flavobacteriaceae</taxon>
        <taxon>Sinomicrobium</taxon>
    </lineage>
</organism>
<protein>
    <submittedName>
        <fullName evidence="1">Uncharacterized protein</fullName>
    </submittedName>
</protein>
<sequence>MASVQQPAAATDNLEPGTWNLEPGTCNLEPAICPPCPPGARLSAAETSAHRPRAFVTPIKNGGFGFYSIAKSKLQ</sequence>
<gene>
    <name evidence="1" type="ORF">ED312_09310</name>
</gene>
<keyword evidence="2" id="KW-1185">Reference proteome</keyword>
<accession>A0A3N0EJ43</accession>
<dbReference type="EMBL" id="RJTM01000067">
    <property type="protein sequence ID" value="RNL87918.1"/>
    <property type="molecule type" value="Genomic_DNA"/>
</dbReference>
<evidence type="ECO:0000313" key="1">
    <source>
        <dbReference type="EMBL" id="RNL87918.1"/>
    </source>
</evidence>